<protein>
    <submittedName>
        <fullName evidence="2">Uncharacterized protein</fullName>
    </submittedName>
</protein>
<dbReference type="Proteomes" id="UP001634394">
    <property type="component" value="Unassembled WGS sequence"/>
</dbReference>
<dbReference type="PANTHER" id="PTHR39074:SF1">
    <property type="entry name" value="AGAP007547-PA"/>
    <property type="match status" value="1"/>
</dbReference>
<reference evidence="2 3" key="1">
    <citation type="submission" date="2024-11" db="EMBL/GenBank/DDBJ databases">
        <title>Chromosome-level genome assembly of the freshwater bivalve Anodonta woodiana.</title>
        <authorList>
            <person name="Chen X."/>
        </authorList>
    </citation>
    <scope>NUCLEOTIDE SEQUENCE [LARGE SCALE GENOMIC DNA]</scope>
    <source>
        <strain evidence="2">MN2024</strain>
        <tissue evidence="2">Gills</tissue>
    </source>
</reference>
<dbReference type="EMBL" id="JBJQND010000019">
    <property type="protein sequence ID" value="KAL3831567.1"/>
    <property type="molecule type" value="Genomic_DNA"/>
</dbReference>
<organism evidence="2 3">
    <name type="scientific">Sinanodonta woodiana</name>
    <name type="common">Chinese pond mussel</name>
    <name type="synonym">Anodonta woodiana</name>
    <dbReference type="NCBI Taxonomy" id="1069815"/>
    <lineage>
        <taxon>Eukaryota</taxon>
        <taxon>Metazoa</taxon>
        <taxon>Spiralia</taxon>
        <taxon>Lophotrochozoa</taxon>
        <taxon>Mollusca</taxon>
        <taxon>Bivalvia</taxon>
        <taxon>Autobranchia</taxon>
        <taxon>Heteroconchia</taxon>
        <taxon>Palaeoheterodonta</taxon>
        <taxon>Unionida</taxon>
        <taxon>Unionoidea</taxon>
        <taxon>Unionidae</taxon>
        <taxon>Unioninae</taxon>
        <taxon>Sinanodonta</taxon>
    </lineage>
</organism>
<keyword evidence="1" id="KW-0812">Transmembrane</keyword>
<comment type="caution">
    <text evidence="2">The sequence shown here is derived from an EMBL/GenBank/DDBJ whole genome shotgun (WGS) entry which is preliminary data.</text>
</comment>
<feature type="transmembrane region" description="Helical" evidence="1">
    <location>
        <begin position="243"/>
        <end position="262"/>
    </location>
</feature>
<evidence type="ECO:0000256" key="1">
    <source>
        <dbReference type="SAM" id="Phobius"/>
    </source>
</evidence>
<feature type="transmembrane region" description="Helical" evidence="1">
    <location>
        <begin position="154"/>
        <end position="174"/>
    </location>
</feature>
<feature type="transmembrane region" description="Helical" evidence="1">
    <location>
        <begin position="100"/>
        <end position="116"/>
    </location>
</feature>
<sequence length="263" mass="30833">MASLMSVMEQGRRLMGMDSALEPRVKTYQKMLCCVTAFLVILLLPYIHIGIFHLKLWVPDKPAVDKEHCKCDCFDTVYKGSYENPGNVKYKHMYFNTTQQTFKIWLLTLGFILAFLRSRLRWTMFAVFISDVFPHYYSWWMSFNYYNDDYYEQFYHQLFFSTTELTATVFVVKLCNSSIDVTSAKVVPIVSISCVHLFVGGLDQFLFQKLRNLGFLLPDFIHVIIPTFELYRRSSSHPFSMYQYVVLTLLICIGVFIGNFILV</sequence>
<dbReference type="AlphaFoldDB" id="A0ABD3T3Y4"/>
<keyword evidence="3" id="KW-1185">Reference proteome</keyword>
<evidence type="ECO:0000313" key="2">
    <source>
        <dbReference type="EMBL" id="KAL3831567.1"/>
    </source>
</evidence>
<keyword evidence="1" id="KW-1133">Transmembrane helix</keyword>
<name>A0ABD3T3Y4_SINWO</name>
<gene>
    <name evidence="2" type="ORF">ACJMK2_023306</name>
</gene>
<evidence type="ECO:0000313" key="3">
    <source>
        <dbReference type="Proteomes" id="UP001634394"/>
    </source>
</evidence>
<accession>A0ABD3T3Y4</accession>
<feature type="transmembrane region" description="Helical" evidence="1">
    <location>
        <begin position="123"/>
        <end position="142"/>
    </location>
</feature>
<proteinExistence type="predicted"/>
<feature type="transmembrane region" description="Helical" evidence="1">
    <location>
        <begin position="186"/>
        <end position="207"/>
    </location>
</feature>
<keyword evidence="1" id="KW-0472">Membrane</keyword>
<dbReference type="PANTHER" id="PTHR39074">
    <property type="entry name" value="AGAP007547-PA"/>
    <property type="match status" value="1"/>
</dbReference>